<feature type="region of interest" description="Disordered" evidence="2">
    <location>
        <begin position="1"/>
        <end position="61"/>
    </location>
</feature>
<feature type="compositionally biased region" description="Polar residues" evidence="2">
    <location>
        <begin position="1"/>
        <end position="11"/>
    </location>
</feature>
<evidence type="ECO:0000256" key="1">
    <source>
        <dbReference type="SAM" id="Coils"/>
    </source>
</evidence>
<feature type="compositionally biased region" description="Basic and acidic residues" evidence="2">
    <location>
        <begin position="48"/>
        <end position="57"/>
    </location>
</feature>
<keyword evidence="1" id="KW-0175">Coiled coil</keyword>
<gene>
    <name evidence="3" type="ORF">BDW59DRAFT_178388</name>
</gene>
<keyword evidence="4" id="KW-1185">Reference proteome</keyword>
<name>A0ABR4INP8_9EURO</name>
<dbReference type="Proteomes" id="UP001610335">
    <property type="component" value="Unassembled WGS sequence"/>
</dbReference>
<organism evidence="3 4">
    <name type="scientific">Aspergillus cavernicola</name>
    <dbReference type="NCBI Taxonomy" id="176166"/>
    <lineage>
        <taxon>Eukaryota</taxon>
        <taxon>Fungi</taxon>
        <taxon>Dikarya</taxon>
        <taxon>Ascomycota</taxon>
        <taxon>Pezizomycotina</taxon>
        <taxon>Eurotiomycetes</taxon>
        <taxon>Eurotiomycetidae</taxon>
        <taxon>Eurotiales</taxon>
        <taxon>Aspergillaceae</taxon>
        <taxon>Aspergillus</taxon>
        <taxon>Aspergillus subgen. Nidulantes</taxon>
    </lineage>
</organism>
<comment type="caution">
    <text evidence="3">The sequence shown here is derived from an EMBL/GenBank/DDBJ whole genome shotgun (WGS) entry which is preliminary data.</text>
</comment>
<evidence type="ECO:0000313" key="3">
    <source>
        <dbReference type="EMBL" id="KAL2829398.1"/>
    </source>
</evidence>
<feature type="region of interest" description="Disordered" evidence="2">
    <location>
        <begin position="605"/>
        <end position="632"/>
    </location>
</feature>
<feature type="coiled-coil region" evidence="1">
    <location>
        <begin position="70"/>
        <end position="97"/>
    </location>
</feature>
<accession>A0ABR4INP8</accession>
<protein>
    <submittedName>
        <fullName evidence="3">Uncharacterized protein</fullName>
    </submittedName>
</protein>
<dbReference type="EMBL" id="JBFXLS010000016">
    <property type="protein sequence ID" value="KAL2829398.1"/>
    <property type="molecule type" value="Genomic_DNA"/>
</dbReference>
<sequence length="664" mass="76517">METMLDSGNTEEQTKPVLRLRHKKPNKQNTPRVGKDPRDGPLVPDPDDLPKSRDKLPGSRAVGLSMEEYRASYKEEMAQARKKIMELKAAKRLHEVELQYVDILWSSVDMMRMAGRTDDEIEARLEMYYAGPQGYLTPNNFEAPHMIERHGADWGQNARGFYYRHYFSPRWVPLNQNLWVPSLDDIDWNHFNEASRRSRAETFLKHVLNNEKWRKSEYAWEADAWTDVFGQMKSDPALAVDKHEYNTVKLKRHPVSCLLAGEPKFIKRIPDATFGLATFKPTDYQSALAEWDLDRDRLEALLLHRHVGLISDPRWGGTDLAFPFAVYEAKGWSGDAQEARRQACSAGAVYLDMLDDLTRVPGKVGKKNRVYQSTKSRHNQVFVFTSFGAHWHILAGYKRPRLDREFAGHDGFSESVYVFHRLWSGRVVTLRKAWELLSLVDQIHLWGATEFRNSVMQSLRQWHEFSRICYASDVNFMTRDLEMGTIRHKIDGKVYLSLPKLSLQLADWATYLSDQFREKLQKKAALHVQDAYHRDRFALSDTWPARTFCLVDDCGPVGGPGYPLLSKADMVMHYREIHGKSDEHIASLMRFFCDIEEAGTADNALGGRKRMRSGSEEPGLCTKRFKGSSDHEVGGNHQIELGRRINILTIGLEEFAKKLEYSGW</sequence>
<evidence type="ECO:0000256" key="2">
    <source>
        <dbReference type="SAM" id="MobiDB-lite"/>
    </source>
</evidence>
<proteinExistence type="predicted"/>
<reference evidence="3 4" key="1">
    <citation type="submission" date="2024-07" db="EMBL/GenBank/DDBJ databases">
        <title>Section-level genome sequencing and comparative genomics of Aspergillus sections Usti and Cavernicolus.</title>
        <authorList>
            <consortium name="Lawrence Berkeley National Laboratory"/>
            <person name="Nybo J.L."/>
            <person name="Vesth T.C."/>
            <person name="Theobald S."/>
            <person name="Frisvad J.C."/>
            <person name="Larsen T.O."/>
            <person name="Kjaerboelling I."/>
            <person name="Rothschild-Mancinelli K."/>
            <person name="Lyhne E.K."/>
            <person name="Kogle M.E."/>
            <person name="Barry K."/>
            <person name="Clum A."/>
            <person name="Na H."/>
            <person name="Ledsgaard L."/>
            <person name="Lin J."/>
            <person name="Lipzen A."/>
            <person name="Kuo A."/>
            <person name="Riley R."/>
            <person name="Mondo S."/>
            <person name="LaButti K."/>
            <person name="Haridas S."/>
            <person name="Pangalinan J."/>
            <person name="Salamov A.A."/>
            <person name="Simmons B.A."/>
            <person name="Magnuson J.K."/>
            <person name="Chen J."/>
            <person name="Drula E."/>
            <person name="Henrissat B."/>
            <person name="Wiebenga A."/>
            <person name="Lubbers R.J."/>
            <person name="Gomes A.C."/>
            <person name="Makela M.R."/>
            <person name="Stajich J."/>
            <person name="Grigoriev I.V."/>
            <person name="Mortensen U.H."/>
            <person name="De vries R.P."/>
            <person name="Baker S.E."/>
            <person name="Andersen M.R."/>
        </authorList>
    </citation>
    <scope>NUCLEOTIDE SEQUENCE [LARGE SCALE GENOMIC DNA]</scope>
    <source>
        <strain evidence="3 4">CBS 600.67</strain>
    </source>
</reference>
<evidence type="ECO:0000313" key="4">
    <source>
        <dbReference type="Proteomes" id="UP001610335"/>
    </source>
</evidence>